<proteinExistence type="inferred from homology"/>
<dbReference type="RefSeq" id="WP_066867518.1">
    <property type="nucleotide sequence ID" value="NZ_LNQB01000019.1"/>
</dbReference>
<dbReference type="InterPro" id="IPR050090">
    <property type="entry name" value="Tyrosine_recombinase_XerCD"/>
</dbReference>
<dbReference type="OrthoDB" id="5464621at2"/>
<accession>A0A178YUL2</accession>
<feature type="domain" description="Tyr recombinase" evidence="5">
    <location>
        <begin position="104"/>
        <end position="301"/>
    </location>
</feature>
<evidence type="ECO:0000256" key="2">
    <source>
        <dbReference type="ARBA" id="ARBA00022908"/>
    </source>
</evidence>
<dbReference type="GO" id="GO:0006310">
    <property type="term" value="P:DNA recombination"/>
    <property type="evidence" value="ECO:0007669"/>
    <property type="project" value="UniProtKB-KW"/>
</dbReference>
<dbReference type="Pfam" id="PF00589">
    <property type="entry name" value="Phage_integrase"/>
    <property type="match status" value="1"/>
</dbReference>
<organism evidence="6 7">
    <name type="scientific">Sinorhizobium saheli</name>
    <dbReference type="NCBI Taxonomy" id="36856"/>
    <lineage>
        <taxon>Bacteria</taxon>
        <taxon>Pseudomonadati</taxon>
        <taxon>Pseudomonadota</taxon>
        <taxon>Alphaproteobacteria</taxon>
        <taxon>Hyphomicrobiales</taxon>
        <taxon>Rhizobiaceae</taxon>
        <taxon>Sinorhizobium/Ensifer group</taxon>
        <taxon>Sinorhizobium</taxon>
    </lineage>
</organism>
<dbReference type="SUPFAM" id="SSF56349">
    <property type="entry name" value="DNA breaking-rejoining enzymes"/>
    <property type="match status" value="1"/>
</dbReference>
<evidence type="ECO:0000256" key="3">
    <source>
        <dbReference type="ARBA" id="ARBA00023125"/>
    </source>
</evidence>
<dbReference type="AlphaFoldDB" id="A0A178YUL2"/>
<dbReference type="PROSITE" id="PS51898">
    <property type="entry name" value="TYR_RECOMBINASE"/>
    <property type="match status" value="1"/>
</dbReference>
<keyword evidence="3" id="KW-0238">DNA-binding</keyword>
<reference evidence="6 7" key="1">
    <citation type="submission" date="2015-11" db="EMBL/GenBank/DDBJ databases">
        <title>Ensifer anhuiense sp. nov., an effective nitrogen fixation bacterium with Glycine soja.</title>
        <authorList>
            <person name="Yan H."/>
            <person name="Chen W."/>
        </authorList>
    </citation>
    <scope>NUCLEOTIDE SEQUENCE [LARGE SCALE GENOMIC DNA]</scope>
    <source>
        <strain evidence="6 7">LMG 7837</strain>
    </source>
</reference>
<keyword evidence="2" id="KW-0229">DNA integration</keyword>
<comment type="caution">
    <text evidence="6">The sequence shown here is derived from an EMBL/GenBank/DDBJ whole genome shotgun (WGS) entry which is preliminary data.</text>
</comment>
<sequence>MSCFAKTLADRVDGYVTLHRSLGYSFRKQAATLRALVRFVEAKRLDGPLTQAMALDFVVSWDGSANGRAIRYGVVRRFAAYISIYDPLTEVFDAKAVPRSRAVPPPRILSDAELGALISACCSVSPSYPGRAMVLTPLIGLLASTGLRSGEALRIDRADVDLTSGVLSIRKTKFRKDRLVPVHPTTLDALRAYARQRDLAYPKPKDRAFFLSSRGNRLSPTGLQLAFAAACRIAGLDDGKALRPHDLRHRFAVTRLAAWHREQADVQALLPLLATYLGHTRYSDTAYYVTATAELLGMAAERAFVEGGLA</sequence>
<dbReference type="STRING" id="36856.ATB98_15960"/>
<dbReference type="InterPro" id="IPR002104">
    <property type="entry name" value="Integrase_catalytic"/>
</dbReference>
<evidence type="ECO:0000259" key="5">
    <source>
        <dbReference type="PROSITE" id="PS51898"/>
    </source>
</evidence>
<name>A0A178YUL2_SINSA</name>
<dbReference type="GO" id="GO:0015074">
    <property type="term" value="P:DNA integration"/>
    <property type="evidence" value="ECO:0007669"/>
    <property type="project" value="UniProtKB-KW"/>
</dbReference>
<dbReference type="PANTHER" id="PTHR30349:SF41">
    <property type="entry name" value="INTEGRASE_RECOMBINASE PROTEIN MJ0367-RELATED"/>
    <property type="match status" value="1"/>
</dbReference>
<dbReference type="PANTHER" id="PTHR30349">
    <property type="entry name" value="PHAGE INTEGRASE-RELATED"/>
    <property type="match status" value="1"/>
</dbReference>
<evidence type="ECO:0000256" key="4">
    <source>
        <dbReference type="ARBA" id="ARBA00023172"/>
    </source>
</evidence>
<dbReference type="InterPro" id="IPR011010">
    <property type="entry name" value="DNA_brk_join_enz"/>
</dbReference>
<keyword evidence="7" id="KW-1185">Reference proteome</keyword>
<keyword evidence="4" id="KW-0233">DNA recombination</keyword>
<dbReference type="EMBL" id="LNQB01000019">
    <property type="protein sequence ID" value="OAP50533.1"/>
    <property type="molecule type" value="Genomic_DNA"/>
</dbReference>
<comment type="similarity">
    <text evidence="1">Belongs to the 'phage' integrase family.</text>
</comment>
<evidence type="ECO:0000256" key="1">
    <source>
        <dbReference type="ARBA" id="ARBA00008857"/>
    </source>
</evidence>
<dbReference type="GO" id="GO:0003677">
    <property type="term" value="F:DNA binding"/>
    <property type="evidence" value="ECO:0007669"/>
    <property type="project" value="UniProtKB-KW"/>
</dbReference>
<evidence type="ECO:0000313" key="6">
    <source>
        <dbReference type="EMBL" id="OAP50533.1"/>
    </source>
</evidence>
<dbReference type="InterPro" id="IPR013762">
    <property type="entry name" value="Integrase-like_cat_sf"/>
</dbReference>
<gene>
    <name evidence="6" type="ORF">ATB98_15960</name>
</gene>
<protein>
    <submittedName>
        <fullName evidence="6">Integrase</fullName>
    </submittedName>
</protein>
<dbReference type="Proteomes" id="UP000078507">
    <property type="component" value="Unassembled WGS sequence"/>
</dbReference>
<dbReference type="Gene3D" id="1.10.443.10">
    <property type="entry name" value="Intergrase catalytic core"/>
    <property type="match status" value="1"/>
</dbReference>
<evidence type="ECO:0000313" key="7">
    <source>
        <dbReference type="Proteomes" id="UP000078507"/>
    </source>
</evidence>